<dbReference type="CDD" id="cd14688">
    <property type="entry name" value="bZIP_YAP"/>
    <property type="match status" value="1"/>
</dbReference>
<feature type="compositionally biased region" description="Polar residues" evidence="1">
    <location>
        <begin position="124"/>
        <end position="137"/>
    </location>
</feature>
<feature type="domain" description="BZIP" evidence="2">
    <location>
        <begin position="43"/>
        <end position="58"/>
    </location>
</feature>
<dbReference type="OrthoDB" id="5387389at2759"/>
<dbReference type="Proteomes" id="UP000799757">
    <property type="component" value="Unassembled WGS sequence"/>
</dbReference>
<feature type="compositionally biased region" description="Low complexity" evidence="1">
    <location>
        <begin position="1"/>
        <end position="24"/>
    </location>
</feature>
<evidence type="ECO:0000313" key="4">
    <source>
        <dbReference type="Proteomes" id="UP000799757"/>
    </source>
</evidence>
<dbReference type="PANTHER" id="PTHR39607:SF2">
    <property type="entry name" value="BZIP DOMAIN-CONTAINING PROTEIN"/>
    <property type="match status" value="1"/>
</dbReference>
<proteinExistence type="predicted"/>
<name>A0A6A6XME5_9PLEO</name>
<evidence type="ECO:0000259" key="2">
    <source>
        <dbReference type="PROSITE" id="PS00036"/>
    </source>
</evidence>
<dbReference type="InterPro" id="IPR004827">
    <property type="entry name" value="bZIP"/>
</dbReference>
<dbReference type="AlphaFoldDB" id="A0A6A6XME5"/>
<dbReference type="PROSITE" id="PS00036">
    <property type="entry name" value="BZIP_BASIC"/>
    <property type="match status" value="1"/>
</dbReference>
<organism evidence="3 4">
    <name type="scientific">Melanomma pulvis-pyrius CBS 109.77</name>
    <dbReference type="NCBI Taxonomy" id="1314802"/>
    <lineage>
        <taxon>Eukaryota</taxon>
        <taxon>Fungi</taxon>
        <taxon>Dikarya</taxon>
        <taxon>Ascomycota</taxon>
        <taxon>Pezizomycotina</taxon>
        <taxon>Dothideomycetes</taxon>
        <taxon>Pleosporomycetidae</taxon>
        <taxon>Pleosporales</taxon>
        <taxon>Melanommataceae</taxon>
        <taxon>Melanomma</taxon>
    </lineage>
</organism>
<feature type="region of interest" description="Disordered" evidence="1">
    <location>
        <begin position="1"/>
        <end position="139"/>
    </location>
</feature>
<dbReference type="PANTHER" id="PTHR39607">
    <property type="entry name" value="XANTHOCILLIN BIOSYNTHESIS CLUSTER TRANSCRIPTION FACTOR XANC-RELATED"/>
    <property type="match status" value="1"/>
</dbReference>
<gene>
    <name evidence="3" type="ORF">K505DRAFT_135105</name>
</gene>
<dbReference type="EMBL" id="MU001801">
    <property type="protein sequence ID" value="KAF2797690.1"/>
    <property type="molecule type" value="Genomic_DNA"/>
</dbReference>
<feature type="compositionally biased region" description="Basic and acidic residues" evidence="1">
    <location>
        <begin position="58"/>
        <end position="72"/>
    </location>
</feature>
<accession>A0A6A6XME5</accession>
<feature type="compositionally biased region" description="Basic and acidic residues" evidence="1">
    <location>
        <begin position="106"/>
        <end position="123"/>
    </location>
</feature>
<sequence>MSPTQQSSTQQAGSSRGESSTSGRDTSKAKSDEWSEIQDPSERRKIQNKLAQRRFRDKVKEQKEETEREVENQRQAGSSYASPEPGDIAQGQDLSGLPWGGISMRHIVEAGKNREQNSQRSSRENSVYASASRTGGSSRLGLRLTDQFARGYPAWKYVGMPNNSWADIPTKPYFPYGPYRHPGWGRGDLGH</sequence>
<keyword evidence="4" id="KW-1185">Reference proteome</keyword>
<evidence type="ECO:0000256" key="1">
    <source>
        <dbReference type="SAM" id="MobiDB-lite"/>
    </source>
</evidence>
<protein>
    <recommendedName>
        <fullName evidence="2">BZIP domain-containing protein</fullName>
    </recommendedName>
</protein>
<dbReference type="InterPro" id="IPR052635">
    <property type="entry name" value="Sec_Metab_Biosynth_Reg"/>
</dbReference>
<reference evidence="3" key="1">
    <citation type="journal article" date="2020" name="Stud. Mycol.">
        <title>101 Dothideomycetes genomes: a test case for predicting lifestyles and emergence of pathogens.</title>
        <authorList>
            <person name="Haridas S."/>
            <person name="Albert R."/>
            <person name="Binder M."/>
            <person name="Bloem J."/>
            <person name="Labutti K."/>
            <person name="Salamov A."/>
            <person name="Andreopoulos B."/>
            <person name="Baker S."/>
            <person name="Barry K."/>
            <person name="Bills G."/>
            <person name="Bluhm B."/>
            <person name="Cannon C."/>
            <person name="Castanera R."/>
            <person name="Culley D."/>
            <person name="Daum C."/>
            <person name="Ezra D."/>
            <person name="Gonzalez J."/>
            <person name="Henrissat B."/>
            <person name="Kuo A."/>
            <person name="Liang C."/>
            <person name="Lipzen A."/>
            <person name="Lutzoni F."/>
            <person name="Magnuson J."/>
            <person name="Mondo S."/>
            <person name="Nolan M."/>
            <person name="Ohm R."/>
            <person name="Pangilinan J."/>
            <person name="Park H.-J."/>
            <person name="Ramirez L."/>
            <person name="Alfaro M."/>
            <person name="Sun H."/>
            <person name="Tritt A."/>
            <person name="Yoshinaga Y."/>
            <person name="Zwiers L.-H."/>
            <person name="Turgeon B."/>
            <person name="Goodwin S."/>
            <person name="Spatafora J."/>
            <person name="Crous P."/>
            <person name="Grigoriev I."/>
        </authorList>
    </citation>
    <scope>NUCLEOTIDE SEQUENCE</scope>
    <source>
        <strain evidence="3">CBS 109.77</strain>
    </source>
</reference>
<evidence type="ECO:0000313" key="3">
    <source>
        <dbReference type="EMBL" id="KAF2797690.1"/>
    </source>
</evidence>
<dbReference type="GO" id="GO:0003700">
    <property type="term" value="F:DNA-binding transcription factor activity"/>
    <property type="evidence" value="ECO:0007669"/>
    <property type="project" value="InterPro"/>
</dbReference>